<dbReference type="InterPro" id="IPR011051">
    <property type="entry name" value="RmlC_Cupin_sf"/>
</dbReference>
<keyword evidence="4" id="KW-1185">Reference proteome</keyword>
<keyword evidence="1" id="KW-0479">Metal-binding</keyword>
<keyword evidence="3" id="KW-0413">Isomerase</keyword>
<dbReference type="GO" id="GO:0016853">
    <property type="term" value="F:isomerase activity"/>
    <property type="evidence" value="ECO:0007669"/>
    <property type="project" value="UniProtKB-KW"/>
</dbReference>
<evidence type="ECO:0000313" key="3">
    <source>
        <dbReference type="EMBL" id="SEM61122.1"/>
    </source>
</evidence>
<keyword evidence="2" id="KW-0862">Zinc</keyword>
<dbReference type="STRING" id="474960.SAMN05216180_0847"/>
<dbReference type="PANTHER" id="PTHR42742:SF3">
    <property type="entry name" value="FRUCTOKINASE"/>
    <property type="match status" value="1"/>
</dbReference>
<accession>A0A1H7ZR46</accession>
<dbReference type="Proteomes" id="UP000199158">
    <property type="component" value="Unassembled WGS sequence"/>
</dbReference>
<dbReference type="InterPro" id="IPR014710">
    <property type="entry name" value="RmlC-like_jellyroll"/>
</dbReference>
<dbReference type="GO" id="GO:0046872">
    <property type="term" value="F:metal ion binding"/>
    <property type="evidence" value="ECO:0007669"/>
    <property type="project" value="UniProtKB-KW"/>
</dbReference>
<evidence type="ECO:0000256" key="2">
    <source>
        <dbReference type="ARBA" id="ARBA00022833"/>
    </source>
</evidence>
<evidence type="ECO:0000256" key="1">
    <source>
        <dbReference type="ARBA" id="ARBA00022723"/>
    </source>
</evidence>
<dbReference type="EMBL" id="FOCG01000001">
    <property type="protein sequence ID" value="SEM61122.1"/>
    <property type="molecule type" value="Genomic_DNA"/>
</dbReference>
<dbReference type="AlphaFoldDB" id="A0A1H7ZR46"/>
<organism evidence="3 4">
    <name type="scientific">Hydrogenoanaerobacterium saccharovorans</name>
    <dbReference type="NCBI Taxonomy" id="474960"/>
    <lineage>
        <taxon>Bacteria</taxon>
        <taxon>Bacillati</taxon>
        <taxon>Bacillota</taxon>
        <taxon>Clostridia</taxon>
        <taxon>Eubacteriales</taxon>
        <taxon>Oscillospiraceae</taxon>
        <taxon>Hydrogenoanaerobacterium</taxon>
    </lineage>
</organism>
<dbReference type="RefSeq" id="WP_092751950.1">
    <property type="nucleotide sequence ID" value="NZ_FOCG01000001.1"/>
</dbReference>
<sequence>MNHATKLSNYNRYPVIQVQGGNHLALSGWNKIAQELKACTQHNKKSVIVIDCYPGVRYDELLNGLSTVQFENTICSDDCAVSEQELDALLEDTLTDDRVFGVMTTKFLNDYFINEKLEAARKKIDAVKKGVVLVYGVGATLITEGDILIYADLSRWEIQLRYRAGMSNWHTHNEKAEILSKYKRGFFAEWRWADKHKKTLFDRIDYFLDTNKAEKPVLVSGEGVRQALRQAAKQPFRTVPYFDPGVWGGQWMKRVCGLDQDAPNFAWSFDGVPEENSLLLQFGETILELPAMDLVLYCPRHLLGDRVHARFGTEFPIRFDLLDTMGGQNLSLQVHPLTEYIQEQFNMRYTQDESYYILDAEDDACVYLGVKTNVDKDAMLSDLERAQHGECDFPAEKYVNSFPIKKHDHVLIPAGTVHCSGTGTMVLEVSATPYIFTFKLWDWSRLGLDGKPRPVHLKHGAANIQWERDTEWVQKHLLHQEVVLDEKEGIKTEYTGLHEREFLETHRFTFDRPIQVPDNGSVRMLNLVEGEQVVITSLDNAFAPFQVHYAETFILPEAAKRCIITPDGPSQGKSVKVLMAYVRG</sequence>
<reference evidence="3 4" key="1">
    <citation type="submission" date="2016-10" db="EMBL/GenBank/DDBJ databases">
        <authorList>
            <person name="de Groot N.N."/>
        </authorList>
    </citation>
    <scope>NUCLEOTIDE SEQUENCE [LARGE SCALE GENOMIC DNA]</scope>
    <source>
        <strain evidence="3 4">CGMCC 1.5070</strain>
    </source>
</reference>
<dbReference type="SUPFAM" id="SSF51182">
    <property type="entry name" value="RmlC-like cupins"/>
    <property type="match status" value="1"/>
</dbReference>
<name>A0A1H7ZR46_9FIRM</name>
<evidence type="ECO:0000313" key="4">
    <source>
        <dbReference type="Proteomes" id="UP000199158"/>
    </source>
</evidence>
<dbReference type="CDD" id="cd07010">
    <property type="entry name" value="cupin_PMI_type_I_N_bac"/>
    <property type="match status" value="1"/>
</dbReference>
<proteinExistence type="predicted"/>
<dbReference type="Gene3D" id="2.60.120.10">
    <property type="entry name" value="Jelly Rolls"/>
    <property type="match status" value="1"/>
</dbReference>
<dbReference type="InterPro" id="IPR016847">
    <property type="entry name" value="Man6P_Isoase_Firm_lng_prd"/>
</dbReference>
<dbReference type="PANTHER" id="PTHR42742">
    <property type="entry name" value="TRANSCRIPTIONAL REPRESSOR MPRA"/>
    <property type="match status" value="1"/>
</dbReference>
<gene>
    <name evidence="3" type="ORF">SAMN05216180_0847</name>
</gene>
<protein>
    <submittedName>
        <fullName evidence="3">Mannose-6-phosphate isomerase, class I</fullName>
    </submittedName>
</protein>
<dbReference type="OrthoDB" id="9808275at2"/>
<dbReference type="InterPro" id="IPR051804">
    <property type="entry name" value="Carb_Metab_Reg_Kinase/Isom"/>
</dbReference>
<dbReference type="PIRSF" id="PIRSF026713">
    <property type="entry name" value="PMI_Firm_long_prd"/>
    <property type="match status" value="1"/>
</dbReference>